<feature type="domain" description="EF-hand" evidence="3">
    <location>
        <begin position="49"/>
        <end position="80"/>
    </location>
</feature>
<protein>
    <submittedName>
        <fullName evidence="4">Oidioi.mRNA.OKI2018_I69.XSR.g16926.t1.cds</fullName>
    </submittedName>
</protein>
<organism evidence="4 5">
    <name type="scientific">Oikopleura dioica</name>
    <name type="common">Tunicate</name>
    <dbReference type="NCBI Taxonomy" id="34765"/>
    <lineage>
        <taxon>Eukaryota</taxon>
        <taxon>Metazoa</taxon>
        <taxon>Chordata</taxon>
        <taxon>Tunicata</taxon>
        <taxon>Appendicularia</taxon>
        <taxon>Copelata</taxon>
        <taxon>Oikopleuridae</taxon>
        <taxon>Oikopleura</taxon>
    </lineage>
</organism>
<dbReference type="Pfam" id="PF13499">
    <property type="entry name" value="EF-hand_7"/>
    <property type="match status" value="1"/>
</dbReference>
<sequence length="155" mass="18285">MSQMENKPAATRPSSQLTNSPKKNKWAHVIKSRHFDMDIISTDDYSDCEMKLIFDYFDKDKDGFLSFADVKRAFKEILPLTSEEELQSIFKVMLPNNEEERIHFEAFEVSIKEFLGEYRLYGRRMRPTEETRVAAKIDPEKTPTNERNAQIRKQL</sequence>
<proteinExistence type="predicted"/>
<feature type="compositionally biased region" description="Polar residues" evidence="2">
    <location>
        <begin position="12"/>
        <end position="21"/>
    </location>
</feature>
<dbReference type="PROSITE" id="PS50222">
    <property type="entry name" value="EF_HAND_2"/>
    <property type="match status" value="1"/>
</dbReference>
<name>A0ABN7SPX7_OIKDI</name>
<dbReference type="InterPro" id="IPR011992">
    <property type="entry name" value="EF-hand-dom_pair"/>
</dbReference>
<dbReference type="InterPro" id="IPR002048">
    <property type="entry name" value="EF_hand_dom"/>
</dbReference>
<dbReference type="InterPro" id="IPR018247">
    <property type="entry name" value="EF_Hand_1_Ca_BS"/>
</dbReference>
<evidence type="ECO:0000313" key="5">
    <source>
        <dbReference type="Proteomes" id="UP001158576"/>
    </source>
</evidence>
<dbReference type="PROSITE" id="PS00018">
    <property type="entry name" value="EF_HAND_1"/>
    <property type="match status" value="1"/>
</dbReference>
<keyword evidence="5" id="KW-1185">Reference proteome</keyword>
<evidence type="ECO:0000256" key="1">
    <source>
        <dbReference type="ARBA" id="ARBA00022837"/>
    </source>
</evidence>
<dbReference type="Proteomes" id="UP001158576">
    <property type="component" value="Chromosome XSR"/>
</dbReference>
<accession>A0ABN7SPX7</accession>
<dbReference type="SMART" id="SM00054">
    <property type="entry name" value="EFh"/>
    <property type="match status" value="1"/>
</dbReference>
<evidence type="ECO:0000259" key="3">
    <source>
        <dbReference type="PROSITE" id="PS50222"/>
    </source>
</evidence>
<evidence type="ECO:0000256" key="2">
    <source>
        <dbReference type="SAM" id="MobiDB-lite"/>
    </source>
</evidence>
<dbReference type="Gene3D" id="1.10.238.10">
    <property type="entry name" value="EF-hand"/>
    <property type="match status" value="1"/>
</dbReference>
<dbReference type="SUPFAM" id="SSF47473">
    <property type="entry name" value="EF-hand"/>
    <property type="match status" value="1"/>
</dbReference>
<keyword evidence="1" id="KW-0106">Calcium</keyword>
<feature type="region of interest" description="Disordered" evidence="2">
    <location>
        <begin position="1"/>
        <end position="24"/>
    </location>
</feature>
<reference evidence="4 5" key="1">
    <citation type="submission" date="2021-04" db="EMBL/GenBank/DDBJ databases">
        <authorList>
            <person name="Bliznina A."/>
        </authorList>
    </citation>
    <scope>NUCLEOTIDE SEQUENCE [LARGE SCALE GENOMIC DNA]</scope>
</reference>
<evidence type="ECO:0000313" key="4">
    <source>
        <dbReference type="EMBL" id="CAG5100274.1"/>
    </source>
</evidence>
<dbReference type="CDD" id="cd00051">
    <property type="entry name" value="EFh"/>
    <property type="match status" value="1"/>
</dbReference>
<dbReference type="EMBL" id="OU015569">
    <property type="protein sequence ID" value="CAG5100274.1"/>
    <property type="molecule type" value="Genomic_DNA"/>
</dbReference>
<gene>
    <name evidence="4" type="ORF">OKIOD_LOCUS8484</name>
</gene>